<dbReference type="EMBL" id="JAFNEN010000407">
    <property type="protein sequence ID" value="KAG8183754.1"/>
    <property type="molecule type" value="Genomic_DNA"/>
</dbReference>
<dbReference type="Proteomes" id="UP000827092">
    <property type="component" value="Unassembled WGS sequence"/>
</dbReference>
<dbReference type="AlphaFoldDB" id="A0AAV6UHP9"/>
<proteinExistence type="predicted"/>
<reference evidence="2 3" key="1">
    <citation type="journal article" date="2022" name="Nat. Ecol. Evol.">
        <title>A masculinizing supergene underlies an exaggerated male reproductive morph in a spider.</title>
        <authorList>
            <person name="Hendrickx F."/>
            <person name="De Corte Z."/>
            <person name="Sonet G."/>
            <person name="Van Belleghem S.M."/>
            <person name="Kostlbacher S."/>
            <person name="Vangestel C."/>
        </authorList>
    </citation>
    <scope>NUCLEOTIDE SEQUENCE [LARGE SCALE GENOMIC DNA]</scope>
    <source>
        <strain evidence="2">W744_W776</strain>
    </source>
</reference>
<keyword evidence="3" id="KW-1185">Reference proteome</keyword>
<feature type="compositionally biased region" description="Basic and acidic residues" evidence="1">
    <location>
        <begin position="67"/>
        <end position="76"/>
    </location>
</feature>
<name>A0AAV6UHP9_9ARAC</name>
<organism evidence="2 3">
    <name type="scientific">Oedothorax gibbosus</name>
    <dbReference type="NCBI Taxonomy" id="931172"/>
    <lineage>
        <taxon>Eukaryota</taxon>
        <taxon>Metazoa</taxon>
        <taxon>Ecdysozoa</taxon>
        <taxon>Arthropoda</taxon>
        <taxon>Chelicerata</taxon>
        <taxon>Arachnida</taxon>
        <taxon>Araneae</taxon>
        <taxon>Araneomorphae</taxon>
        <taxon>Entelegynae</taxon>
        <taxon>Araneoidea</taxon>
        <taxon>Linyphiidae</taxon>
        <taxon>Erigoninae</taxon>
        <taxon>Oedothorax</taxon>
    </lineage>
</organism>
<protein>
    <submittedName>
        <fullName evidence="2">Uncharacterized protein</fullName>
    </submittedName>
</protein>
<evidence type="ECO:0000256" key="1">
    <source>
        <dbReference type="SAM" id="MobiDB-lite"/>
    </source>
</evidence>
<gene>
    <name evidence="2" type="ORF">JTE90_029335</name>
</gene>
<evidence type="ECO:0000313" key="2">
    <source>
        <dbReference type="EMBL" id="KAG8183754.1"/>
    </source>
</evidence>
<comment type="caution">
    <text evidence="2">The sequence shown here is derived from an EMBL/GenBank/DDBJ whole genome shotgun (WGS) entry which is preliminary data.</text>
</comment>
<accession>A0AAV6UHP9</accession>
<feature type="region of interest" description="Disordered" evidence="1">
    <location>
        <begin position="67"/>
        <end position="92"/>
    </location>
</feature>
<sequence>MEGECLNPLGSSAPKHIVCKPRVRFPNLECGLGNRIQKPNACVQSERFMRTCGSPSTSVTIPLFDHEMHPPLRRSDSSSSAPSRSDIYGSPFHKKWINSSKFRSCPDSYPCF</sequence>
<evidence type="ECO:0000313" key="3">
    <source>
        <dbReference type="Proteomes" id="UP000827092"/>
    </source>
</evidence>